<reference evidence="2 3" key="1">
    <citation type="submission" date="2022-01" db="EMBL/GenBank/DDBJ databases">
        <authorList>
            <person name="Xiong W."/>
            <person name="Schranz E."/>
        </authorList>
    </citation>
    <scope>NUCLEOTIDE SEQUENCE [LARGE SCALE GENOMIC DNA]</scope>
</reference>
<protein>
    <submittedName>
        <fullName evidence="2">Uncharacterized protein</fullName>
    </submittedName>
</protein>
<accession>A0AAU9PF01</accession>
<feature type="region of interest" description="Disordered" evidence="1">
    <location>
        <begin position="1"/>
        <end position="37"/>
    </location>
</feature>
<name>A0AAU9PF01_9ASTR</name>
<sequence length="186" mass="19376">MSNEGGSVVAVVPPAGQEQPADGGQPPSAAVSTTSVLTQTSQIPTVSTGMMSSAVGDHSATPTLFQQSSTNRVTGAQPVVFQTPPPPNHMTTTQSVVFQTPLLSNQMTGTQPVVFQTSPPPNQTIGIQPTFLSPPIAQMAVETPVPFQMSLLDQADRNQTIAFPTPPISNKHPSCLCDPTLPADYA</sequence>
<feature type="compositionally biased region" description="Low complexity" evidence="1">
    <location>
        <begin position="28"/>
        <end position="37"/>
    </location>
</feature>
<evidence type="ECO:0000256" key="1">
    <source>
        <dbReference type="SAM" id="MobiDB-lite"/>
    </source>
</evidence>
<keyword evidence="3" id="KW-1185">Reference proteome</keyword>
<dbReference type="AlphaFoldDB" id="A0AAU9PF01"/>
<proteinExistence type="predicted"/>
<evidence type="ECO:0000313" key="2">
    <source>
        <dbReference type="EMBL" id="CAH1448125.1"/>
    </source>
</evidence>
<dbReference type="EMBL" id="CAKMRJ010005634">
    <property type="protein sequence ID" value="CAH1448125.1"/>
    <property type="molecule type" value="Genomic_DNA"/>
</dbReference>
<organism evidence="2 3">
    <name type="scientific">Lactuca virosa</name>
    <dbReference type="NCBI Taxonomy" id="75947"/>
    <lineage>
        <taxon>Eukaryota</taxon>
        <taxon>Viridiplantae</taxon>
        <taxon>Streptophyta</taxon>
        <taxon>Embryophyta</taxon>
        <taxon>Tracheophyta</taxon>
        <taxon>Spermatophyta</taxon>
        <taxon>Magnoliopsida</taxon>
        <taxon>eudicotyledons</taxon>
        <taxon>Gunneridae</taxon>
        <taxon>Pentapetalae</taxon>
        <taxon>asterids</taxon>
        <taxon>campanulids</taxon>
        <taxon>Asterales</taxon>
        <taxon>Asteraceae</taxon>
        <taxon>Cichorioideae</taxon>
        <taxon>Cichorieae</taxon>
        <taxon>Lactucinae</taxon>
        <taxon>Lactuca</taxon>
    </lineage>
</organism>
<comment type="caution">
    <text evidence="2">The sequence shown here is derived from an EMBL/GenBank/DDBJ whole genome shotgun (WGS) entry which is preliminary data.</text>
</comment>
<evidence type="ECO:0000313" key="3">
    <source>
        <dbReference type="Proteomes" id="UP001157418"/>
    </source>
</evidence>
<gene>
    <name evidence="2" type="ORF">LVIROSA_LOCUS33687</name>
</gene>
<dbReference type="Proteomes" id="UP001157418">
    <property type="component" value="Unassembled WGS sequence"/>
</dbReference>